<keyword evidence="4" id="KW-1185">Reference proteome</keyword>
<accession>A0AAN4ZMU3</accession>
<evidence type="ECO:0000256" key="1">
    <source>
        <dbReference type="PROSITE-ProRule" id="PRU00176"/>
    </source>
</evidence>
<sequence>RLAHLTRSDMILDYSPEAIAGRIVLDVDQSATFDAIFSLLNPFGSILDFSLSSAISIKGRRAVFAKFQNNEVADAAVSALDRCKLGGNTVRAKRAEYLPRNREEIATKQSTVPYLSNDVSMSRNSLEEKAMTKEEKGKEEVKRTFATRAVTMTAIATLPLAAAARTLQQPVAARTISPTSLGVQQFPHATRPDRIIDFSAEAIEGCITIFDVPLHVTEEEIRTLLRPFGPIVELHHKARNSSNSCYAIVKLQGNDAANR</sequence>
<dbReference type="Proteomes" id="UP001328107">
    <property type="component" value="Unassembled WGS sequence"/>
</dbReference>
<feature type="non-terminal residue" evidence="3">
    <location>
        <position position="259"/>
    </location>
</feature>
<dbReference type="InterPro" id="IPR035979">
    <property type="entry name" value="RBD_domain_sf"/>
</dbReference>
<dbReference type="Gene3D" id="3.30.70.330">
    <property type="match status" value="1"/>
</dbReference>
<evidence type="ECO:0000313" key="3">
    <source>
        <dbReference type="EMBL" id="GMR43591.1"/>
    </source>
</evidence>
<keyword evidence="1" id="KW-0694">RNA-binding</keyword>
<dbReference type="CDD" id="cd00590">
    <property type="entry name" value="RRM_SF"/>
    <property type="match status" value="2"/>
</dbReference>
<dbReference type="InterPro" id="IPR000504">
    <property type="entry name" value="RRM_dom"/>
</dbReference>
<dbReference type="SUPFAM" id="SSF54928">
    <property type="entry name" value="RNA-binding domain, RBD"/>
    <property type="match status" value="2"/>
</dbReference>
<evidence type="ECO:0000259" key="2">
    <source>
        <dbReference type="PROSITE" id="PS50102"/>
    </source>
</evidence>
<feature type="domain" description="RRM" evidence="2">
    <location>
        <begin position="20"/>
        <end position="97"/>
    </location>
</feature>
<evidence type="ECO:0000313" key="4">
    <source>
        <dbReference type="Proteomes" id="UP001328107"/>
    </source>
</evidence>
<organism evidence="3 4">
    <name type="scientific">Pristionchus mayeri</name>
    <dbReference type="NCBI Taxonomy" id="1317129"/>
    <lineage>
        <taxon>Eukaryota</taxon>
        <taxon>Metazoa</taxon>
        <taxon>Ecdysozoa</taxon>
        <taxon>Nematoda</taxon>
        <taxon>Chromadorea</taxon>
        <taxon>Rhabditida</taxon>
        <taxon>Rhabditina</taxon>
        <taxon>Diplogasteromorpha</taxon>
        <taxon>Diplogasteroidea</taxon>
        <taxon>Neodiplogasteridae</taxon>
        <taxon>Pristionchus</taxon>
    </lineage>
</organism>
<feature type="non-terminal residue" evidence="3">
    <location>
        <position position="1"/>
    </location>
</feature>
<proteinExistence type="predicted"/>
<protein>
    <recommendedName>
        <fullName evidence="2">RRM domain-containing protein</fullName>
    </recommendedName>
</protein>
<name>A0AAN4ZMU3_9BILA</name>
<reference evidence="4" key="1">
    <citation type="submission" date="2022-10" db="EMBL/GenBank/DDBJ databases">
        <title>Genome assembly of Pristionchus species.</title>
        <authorList>
            <person name="Yoshida K."/>
            <person name="Sommer R.J."/>
        </authorList>
    </citation>
    <scope>NUCLEOTIDE SEQUENCE [LARGE SCALE GENOMIC DNA]</scope>
    <source>
        <strain evidence="4">RS5460</strain>
    </source>
</reference>
<dbReference type="GO" id="GO:0003723">
    <property type="term" value="F:RNA binding"/>
    <property type="evidence" value="ECO:0007669"/>
    <property type="project" value="UniProtKB-UniRule"/>
</dbReference>
<dbReference type="InterPro" id="IPR012677">
    <property type="entry name" value="Nucleotide-bd_a/b_plait_sf"/>
</dbReference>
<dbReference type="Pfam" id="PF00076">
    <property type="entry name" value="RRM_1"/>
    <property type="match status" value="2"/>
</dbReference>
<comment type="caution">
    <text evidence="3">The sequence shown here is derived from an EMBL/GenBank/DDBJ whole genome shotgun (WGS) entry which is preliminary data.</text>
</comment>
<gene>
    <name evidence="3" type="ORF">PMAYCL1PPCAC_13786</name>
</gene>
<dbReference type="AlphaFoldDB" id="A0AAN4ZMU3"/>
<dbReference type="PROSITE" id="PS50102">
    <property type="entry name" value="RRM"/>
    <property type="match status" value="1"/>
</dbReference>
<dbReference type="EMBL" id="BTRK01000003">
    <property type="protein sequence ID" value="GMR43591.1"/>
    <property type="molecule type" value="Genomic_DNA"/>
</dbReference>